<evidence type="ECO:0000313" key="1">
    <source>
        <dbReference type="EMBL" id="AZV44769.1"/>
    </source>
</evidence>
<reference evidence="1 2" key="1">
    <citation type="submission" date="2018-01" db="EMBL/GenBank/DDBJ databases">
        <title>Bacillus asahii Genome sequencing and assembly.</title>
        <authorList>
            <person name="Jiang H."/>
            <person name="Feng Y."/>
            <person name="Zhao F."/>
            <person name="Lin X."/>
        </authorList>
    </citation>
    <scope>NUCLEOTIDE SEQUENCE [LARGE SCALE GENOMIC DNA]</scope>
    <source>
        <strain evidence="1 2">OM18</strain>
    </source>
</reference>
<protein>
    <submittedName>
        <fullName evidence="1">Uncharacterized protein</fullName>
    </submittedName>
</protein>
<dbReference type="KEGG" id="pasa:BAOM_4162"/>
<accession>A0A3T0KWR8</accession>
<dbReference type="EMBL" id="CP026095">
    <property type="protein sequence ID" value="AZV44769.1"/>
    <property type="molecule type" value="Genomic_DNA"/>
</dbReference>
<sequence length="41" mass="5008">MQMLARMVHVILNSITKKRIPLVEIRFFSSISYNGRKRMWR</sequence>
<gene>
    <name evidence="1" type="ORF">BAOM_4162</name>
</gene>
<name>A0A3T0KWR8_9BACI</name>
<organism evidence="1 2">
    <name type="scientific">Peribacillus asahii</name>
    <dbReference type="NCBI Taxonomy" id="228899"/>
    <lineage>
        <taxon>Bacteria</taxon>
        <taxon>Bacillati</taxon>
        <taxon>Bacillota</taxon>
        <taxon>Bacilli</taxon>
        <taxon>Bacillales</taxon>
        <taxon>Bacillaceae</taxon>
        <taxon>Peribacillus</taxon>
    </lineage>
</organism>
<dbReference type="Proteomes" id="UP000283095">
    <property type="component" value="Chromosome"/>
</dbReference>
<proteinExistence type="predicted"/>
<dbReference type="AlphaFoldDB" id="A0A3T0KWR8"/>
<evidence type="ECO:0000313" key="2">
    <source>
        <dbReference type="Proteomes" id="UP000283095"/>
    </source>
</evidence>